<dbReference type="Gene3D" id="3.30.565.10">
    <property type="entry name" value="Histidine kinase-like ATPase, C-terminal domain"/>
    <property type="match status" value="1"/>
</dbReference>
<dbReference type="Proteomes" id="UP000198859">
    <property type="component" value="Chromosome I"/>
</dbReference>
<dbReference type="InterPro" id="IPR050267">
    <property type="entry name" value="Anti-sigma-factor_SerPK"/>
</dbReference>
<keyword evidence="3" id="KW-0418">Kinase</keyword>
<accession>A0A1H1WSY4</accession>
<proteinExistence type="predicted"/>
<protein>
    <submittedName>
        <fullName evidence="3">Anti-sigma regulatory factor (Ser/Thr protein kinase)</fullName>
    </submittedName>
</protein>
<evidence type="ECO:0000313" key="3">
    <source>
        <dbReference type="EMBL" id="SDT00155.1"/>
    </source>
</evidence>
<dbReference type="Pfam" id="PF13581">
    <property type="entry name" value="HATPase_c_2"/>
    <property type="match status" value="1"/>
</dbReference>
<keyword evidence="3" id="KW-0808">Transferase</keyword>
<feature type="domain" description="Histidine kinase/HSP90-like ATPase" evidence="2">
    <location>
        <begin position="10"/>
        <end position="130"/>
    </location>
</feature>
<dbReference type="PANTHER" id="PTHR35526:SF3">
    <property type="entry name" value="ANTI-SIGMA-F FACTOR RSBW"/>
    <property type="match status" value="1"/>
</dbReference>
<name>A0A1H1WSY4_9ACTN</name>
<gene>
    <name evidence="3" type="ORF">SAMN04488570_3261</name>
</gene>
<dbReference type="CDD" id="cd16936">
    <property type="entry name" value="HATPase_RsbW-like"/>
    <property type="match status" value="1"/>
</dbReference>
<keyword evidence="1" id="KW-0723">Serine/threonine-protein kinase</keyword>
<dbReference type="EMBL" id="LT629757">
    <property type="protein sequence ID" value="SDT00155.1"/>
    <property type="molecule type" value="Genomic_DNA"/>
</dbReference>
<evidence type="ECO:0000259" key="2">
    <source>
        <dbReference type="Pfam" id="PF13581"/>
    </source>
</evidence>
<dbReference type="SUPFAM" id="SSF55874">
    <property type="entry name" value="ATPase domain of HSP90 chaperone/DNA topoisomerase II/histidine kinase"/>
    <property type="match status" value="1"/>
</dbReference>
<organism evidence="3 4">
    <name type="scientific">Nocardioides scoriae</name>
    <dbReference type="NCBI Taxonomy" id="642780"/>
    <lineage>
        <taxon>Bacteria</taxon>
        <taxon>Bacillati</taxon>
        <taxon>Actinomycetota</taxon>
        <taxon>Actinomycetes</taxon>
        <taxon>Propionibacteriales</taxon>
        <taxon>Nocardioidaceae</taxon>
        <taxon>Nocardioides</taxon>
    </lineage>
</organism>
<dbReference type="GO" id="GO:0004674">
    <property type="term" value="F:protein serine/threonine kinase activity"/>
    <property type="evidence" value="ECO:0007669"/>
    <property type="project" value="UniProtKB-KW"/>
</dbReference>
<keyword evidence="4" id="KW-1185">Reference proteome</keyword>
<reference evidence="4" key="1">
    <citation type="submission" date="2016-10" db="EMBL/GenBank/DDBJ databases">
        <authorList>
            <person name="Varghese N."/>
            <person name="Submissions S."/>
        </authorList>
    </citation>
    <scope>NUCLEOTIDE SEQUENCE [LARGE SCALE GENOMIC DNA]</scope>
    <source>
        <strain evidence="4">DSM 22127</strain>
    </source>
</reference>
<evidence type="ECO:0000256" key="1">
    <source>
        <dbReference type="ARBA" id="ARBA00022527"/>
    </source>
</evidence>
<dbReference type="InterPro" id="IPR003594">
    <property type="entry name" value="HATPase_dom"/>
</dbReference>
<dbReference type="AlphaFoldDB" id="A0A1H1WSY4"/>
<dbReference type="STRING" id="642780.SAMN04488570_3261"/>
<evidence type="ECO:0000313" key="4">
    <source>
        <dbReference type="Proteomes" id="UP000198859"/>
    </source>
</evidence>
<dbReference type="OrthoDB" id="5244329at2"/>
<dbReference type="PANTHER" id="PTHR35526">
    <property type="entry name" value="ANTI-SIGMA-F FACTOR RSBW-RELATED"/>
    <property type="match status" value="1"/>
</dbReference>
<sequence length="313" mass="35172">MPLTKRSLVLPASPPSVKLARSWVSRVLTEIGRHDLVDSAALGVSELVTNALIHSQPPLSIRIRGTVDHPRIEVVDSSPVPPQRAPIAPDPEDVDDFNVTTFGRGLDLVAMMSARWGSDLAHDGRGKSVWFEPGGPDREDQPSGEIFAFDPDLEQDPGLDEVERIGIRLLGVPPRLFEMMRRFHFETRRELRLLAMTAPEDYPIASEITEVFTQADRERRAALGVEALDRAIEDRLTSIDLEYVVPATAPTTMARVRDLLQEVYRAFSQEHLLALRPPEVIVRLQDWYFTEFERQGDEEAPTRWDGPTTMPPA</sequence>
<dbReference type="InterPro" id="IPR036890">
    <property type="entry name" value="HATPase_C_sf"/>
</dbReference>